<proteinExistence type="predicted"/>
<name>A0ACB8R7H5_9AGAM</name>
<reference evidence="1" key="2">
    <citation type="journal article" date="2022" name="New Phytol.">
        <title>Evolutionary transition to the ectomycorrhizal habit in the genomes of a hyperdiverse lineage of mushroom-forming fungi.</title>
        <authorList>
            <person name="Looney B."/>
            <person name="Miyauchi S."/>
            <person name="Morin E."/>
            <person name="Drula E."/>
            <person name="Courty P.E."/>
            <person name="Kohler A."/>
            <person name="Kuo A."/>
            <person name="LaButti K."/>
            <person name="Pangilinan J."/>
            <person name="Lipzen A."/>
            <person name="Riley R."/>
            <person name="Andreopoulos W."/>
            <person name="He G."/>
            <person name="Johnson J."/>
            <person name="Nolan M."/>
            <person name="Tritt A."/>
            <person name="Barry K.W."/>
            <person name="Grigoriev I.V."/>
            <person name="Nagy L.G."/>
            <person name="Hibbett D."/>
            <person name="Henrissat B."/>
            <person name="Matheny P.B."/>
            <person name="Labbe J."/>
            <person name="Martin F.M."/>
        </authorList>
    </citation>
    <scope>NUCLEOTIDE SEQUENCE</scope>
    <source>
        <strain evidence="1">FP105234-sp</strain>
    </source>
</reference>
<reference evidence="1" key="1">
    <citation type="submission" date="2021-02" db="EMBL/GenBank/DDBJ databases">
        <authorList>
            <consortium name="DOE Joint Genome Institute"/>
            <person name="Ahrendt S."/>
            <person name="Looney B.P."/>
            <person name="Miyauchi S."/>
            <person name="Morin E."/>
            <person name="Drula E."/>
            <person name="Courty P.E."/>
            <person name="Chicoki N."/>
            <person name="Fauchery L."/>
            <person name="Kohler A."/>
            <person name="Kuo A."/>
            <person name="Labutti K."/>
            <person name="Pangilinan J."/>
            <person name="Lipzen A."/>
            <person name="Riley R."/>
            <person name="Andreopoulos W."/>
            <person name="He G."/>
            <person name="Johnson J."/>
            <person name="Barry K.W."/>
            <person name="Grigoriev I.V."/>
            <person name="Nagy L."/>
            <person name="Hibbett D."/>
            <person name="Henrissat B."/>
            <person name="Matheny P.B."/>
            <person name="Labbe J."/>
            <person name="Martin F."/>
        </authorList>
    </citation>
    <scope>NUCLEOTIDE SEQUENCE</scope>
    <source>
        <strain evidence="1">FP105234-sp</strain>
    </source>
</reference>
<evidence type="ECO:0000313" key="2">
    <source>
        <dbReference type="Proteomes" id="UP000814033"/>
    </source>
</evidence>
<accession>A0ACB8R7H5</accession>
<comment type="caution">
    <text evidence="1">The sequence shown here is derived from an EMBL/GenBank/DDBJ whole genome shotgun (WGS) entry which is preliminary data.</text>
</comment>
<dbReference type="EMBL" id="MU276255">
    <property type="protein sequence ID" value="KAI0039857.1"/>
    <property type="molecule type" value="Genomic_DNA"/>
</dbReference>
<dbReference type="Proteomes" id="UP000814033">
    <property type="component" value="Unassembled WGS sequence"/>
</dbReference>
<gene>
    <name evidence="1" type="ORF">FA95DRAFT_1612249</name>
</gene>
<protein>
    <submittedName>
        <fullName evidence="1">Uncharacterized protein</fullName>
    </submittedName>
</protein>
<keyword evidence="2" id="KW-1185">Reference proteome</keyword>
<sequence>MSPSPACVFTLQRRVAGPAHVKSNTFRKEVVPFDMTPDMLVKTDRLSLDPAMRSWLRSTRSEIEHVKHGDVMRAGGLGAVVEATPGCTAMPVKEKGLKKLQVTLGAQALDFVGPLIEHDRSER</sequence>
<organism evidence="1 2">
    <name type="scientific">Auriscalpium vulgare</name>
    <dbReference type="NCBI Taxonomy" id="40419"/>
    <lineage>
        <taxon>Eukaryota</taxon>
        <taxon>Fungi</taxon>
        <taxon>Dikarya</taxon>
        <taxon>Basidiomycota</taxon>
        <taxon>Agaricomycotina</taxon>
        <taxon>Agaricomycetes</taxon>
        <taxon>Russulales</taxon>
        <taxon>Auriscalpiaceae</taxon>
        <taxon>Auriscalpium</taxon>
    </lineage>
</organism>
<evidence type="ECO:0000313" key="1">
    <source>
        <dbReference type="EMBL" id="KAI0039857.1"/>
    </source>
</evidence>